<feature type="compositionally biased region" description="Basic and acidic residues" evidence="1">
    <location>
        <begin position="75"/>
        <end position="167"/>
    </location>
</feature>
<feature type="compositionally biased region" description="Basic and acidic residues" evidence="1">
    <location>
        <begin position="10"/>
        <end position="68"/>
    </location>
</feature>
<accession>A0A5C6MDG5</accession>
<feature type="region of interest" description="Disordered" evidence="1">
    <location>
        <begin position="251"/>
        <end position="270"/>
    </location>
</feature>
<feature type="compositionally biased region" description="Pro residues" evidence="1">
    <location>
        <begin position="259"/>
        <end position="270"/>
    </location>
</feature>
<evidence type="ECO:0000313" key="3">
    <source>
        <dbReference type="Proteomes" id="UP000324091"/>
    </source>
</evidence>
<organism evidence="2 3">
    <name type="scientific">Takifugu flavidus</name>
    <name type="common">sansaifugu</name>
    <dbReference type="NCBI Taxonomy" id="433684"/>
    <lineage>
        <taxon>Eukaryota</taxon>
        <taxon>Metazoa</taxon>
        <taxon>Chordata</taxon>
        <taxon>Craniata</taxon>
        <taxon>Vertebrata</taxon>
        <taxon>Euteleostomi</taxon>
        <taxon>Actinopterygii</taxon>
        <taxon>Neopterygii</taxon>
        <taxon>Teleostei</taxon>
        <taxon>Neoteleostei</taxon>
        <taxon>Acanthomorphata</taxon>
        <taxon>Eupercaria</taxon>
        <taxon>Tetraodontiformes</taxon>
        <taxon>Tetradontoidea</taxon>
        <taxon>Tetraodontidae</taxon>
        <taxon>Takifugu</taxon>
    </lineage>
</organism>
<feature type="compositionally biased region" description="Polar residues" evidence="1">
    <location>
        <begin position="348"/>
        <end position="357"/>
    </location>
</feature>
<keyword evidence="3" id="KW-1185">Reference proteome</keyword>
<sequence>MVQSWLSVTGHERREGGREGGEKEGEEGREGGRERKEGRKREREEGEEGREGGRERGREGGRERKGEKEGEEAREEGRKREREEGGRERKEGRKREREGGREKGREEGEGGRDGEREGGREGERKEREGGRRGREGRREGEGGRGRERGREEGKEGGRRGREEERKVLQQNNICGVWKGLKTISGFKEQKSQPVGDRGWANDLNLFFNRFDQVPTPPPAQSPLLLPQPLSVPPIDCSSCPPSPSLMTVSSHIPDTSHPGPCPPPPPPPPTNTSLLQPVPHITPGEEGLKKNRARKATGPDGISSRLLKSCTDQLYGIFSHTFNLSLRLGHSCGRRPASSQCRRHRTPRSSTATGRWL</sequence>
<proteinExistence type="predicted"/>
<evidence type="ECO:0000313" key="2">
    <source>
        <dbReference type="EMBL" id="TWW53216.1"/>
    </source>
</evidence>
<gene>
    <name evidence="2" type="ORF">D4764_0108780</name>
</gene>
<feature type="region of interest" description="Disordered" evidence="1">
    <location>
        <begin position="333"/>
        <end position="357"/>
    </location>
</feature>
<name>A0A5C6MDG5_9TELE</name>
<evidence type="ECO:0000256" key="1">
    <source>
        <dbReference type="SAM" id="MobiDB-lite"/>
    </source>
</evidence>
<comment type="caution">
    <text evidence="2">The sequence shown here is derived from an EMBL/GenBank/DDBJ whole genome shotgun (WGS) entry which is preliminary data.</text>
</comment>
<protein>
    <submittedName>
        <fullName evidence="2">Uncharacterized protein</fullName>
    </submittedName>
</protein>
<dbReference type="AlphaFoldDB" id="A0A5C6MDG5"/>
<feature type="region of interest" description="Disordered" evidence="1">
    <location>
        <begin position="1"/>
        <end position="170"/>
    </location>
</feature>
<dbReference type="Proteomes" id="UP000324091">
    <property type="component" value="Unassembled WGS sequence"/>
</dbReference>
<reference evidence="2 3" key="1">
    <citation type="submission" date="2019-04" db="EMBL/GenBank/DDBJ databases">
        <title>Chromosome genome assembly for Takifugu flavidus.</title>
        <authorList>
            <person name="Xiao S."/>
        </authorList>
    </citation>
    <scope>NUCLEOTIDE SEQUENCE [LARGE SCALE GENOMIC DNA]</scope>
    <source>
        <strain evidence="2">HTHZ2018</strain>
        <tissue evidence="2">Muscle</tissue>
    </source>
</reference>
<dbReference type="EMBL" id="RHFK02000769">
    <property type="protein sequence ID" value="TWW53216.1"/>
    <property type="molecule type" value="Genomic_DNA"/>
</dbReference>